<dbReference type="PROSITE" id="PS51257">
    <property type="entry name" value="PROKAR_LIPOPROTEIN"/>
    <property type="match status" value="1"/>
</dbReference>
<evidence type="ECO:0000259" key="1">
    <source>
        <dbReference type="Pfam" id="PF04389"/>
    </source>
</evidence>
<evidence type="ECO:0000313" key="2">
    <source>
        <dbReference type="EMBL" id="QIO05542.1"/>
    </source>
</evidence>
<accession>A0A6G8RUC8</accession>
<proteinExistence type="predicted"/>
<dbReference type="PANTHER" id="PTHR12147">
    <property type="entry name" value="METALLOPEPTIDASE M28 FAMILY MEMBER"/>
    <property type="match status" value="1"/>
</dbReference>
<dbReference type="GO" id="GO:0006508">
    <property type="term" value="P:proteolysis"/>
    <property type="evidence" value="ECO:0007669"/>
    <property type="project" value="InterPro"/>
</dbReference>
<dbReference type="Pfam" id="PF04389">
    <property type="entry name" value="Peptidase_M28"/>
    <property type="match status" value="1"/>
</dbReference>
<dbReference type="InterPro" id="IPR045175">
    <property type="entry name" value="M28_fam"/>
</dbReference>
<dbReference type="GO" id="GO:0008235">
    <property type="term" value="F:metalloexopeptidase activity"/>
    <property type="evidence" value="ECO:0007669"/>
    <property type="project" value="InterPro"/>
</dbReference>
<dbReference type="EMBL" id="CP049801">
    <property type="protein sequence ID" value="QIO05542.1"/>
    <property type="molecule type" value="Genomic_DNA"/>
</dbReference>
<keyword evidence="2" id="KW-0378">Hydrolase</keyword>
<sequence length="338" mass="37514">MKHKFKVLMFSSVLALYACDRKNDTSEHSSASKNPTIQFNADHMMKHLEQFQDIAQQHGGNRAVGTEGGKASANYILEQAQKSGFTVKTYAFQNREKTVGQNIIVEIPGQSEDKIVLMGAHYDSVKSGPGINDNASGVAVLIELMNQIHQNKIQPKHTLHLAFWDSEEVGIAGSQDYVKNLKSEQLKKIKAYINLDMVGTKNPDILIADGDHSSVDEMEKMLKERGMKEADYKTLTDGLRGLPTHAGDLALENHLKDFFKQKNLKIKEDLSILTASDTAPFLGKVPVSSIILFKEEMKGNELYFAPCYHQACDTIDLVDPKSLKLAGEALNDLLGHIE</sequence>
<dbReference type="Gene3D" id="3.40.630.10">
    <property type="entry name" value="Zn peptidases"/>
    <property type="match status" value="1"/>
</dbReference>
<dbReference type="KEGG" id="asha:G8E00_06040"/>
<gene>
    <name evidence="2" type="ORF">G8E00_06040</name>
</gene>
<dbReference type="InterPro" id="IPR007484">
    <property type="entry name" value="Peptidase_M28"/>
</dbReference>
<protein>
    <submittedName>
        <fullName evidence="2">M20/M25/M40 family metallo-hydrolase</fullName>
    </submittedName>
</protein>
<name>A0A6G8RUC8_9GAMM</name>
<dbReference type="AlphaFoldDB" id="A0A6G8RUC8"/>
<evidence type="ECO:0000313" key="3">
    <source>
        <dbReference type="Proteomes" id="UP000502297"/>
    </source>
</evidence>
<dbReference type="SUPFAM" id="SSF53187">
    <property type="entry name" value="Zn-dependent exopeptidases"/>
    <property type="match status" value="1"/>
</dbReference>
<reference evidence="2 3" key="1">
    <citation type="submission" date="2020-03" db="EMBL/GenBank/DDBJ databases">
        <authorList>
            <person name="Zhu W."/>
        </authorList>
    </citation>
    <scope>NUCLEOTIDE SEQUENCE [LARGE SCALE GENOMIC DNA]</scope>
    <source>
        <strain evidence="2 3">323-1</strain>
    </source>
</reference>
<dbReference type="Proteomes" id="UP000502297">
    <property type="component" value="Chromosome"/>
</dbReference>
<organism evidence="2 3">
    <name type="scientific">Acinetobacter shaoyimingii</name>
    <dbReference type="NCBI Taxonomy" id="2715164"/>
    <lineage>
        <taxon>Bacteria</taxon>
        <taxon>Pseudomonadati</taxon>
        <taxon>Pseudomonadota</taxon>
        <taxon>Gammaproteobacteria</taxon>
        <taxon>Moraxellales</taxon>
        <taxon>Moraxellaceae</taxon>
        <taxon>Acinetobacter</taxon>
    </lineage>
</organism>
<dbReference type="PANTHER" id="PTHR12147:SF26">
    <property type="entry name" value="PEPTIDASE M28 DOMAIN-CONTAINING PROTEIN"/>
    <property type="match status" value="1"/>
</dbReference>
<feature type="domain" description="Peptidase M28" evidence="1">
    <location>
        <begin position="102"/>
        <end position="330"/>
    </location>
</feature>
<keyword evidence="3" id="KW-1185">Reference proteome</keyword>